<dbReference type="Proteomes" id="UP000292052">
    <property type="component" value="Unassembled WGS sequence"/>
</dbReference>
<dbReference type="EMBL" id="QDEB01061730">
    <property type="protein sequence ID" value="RZC36464.1"/>
    <property type="molecule type" value="Genomic_DNA"/>
</dbReference>
<dbReference type="AlphaFoldDB" id="A0A482VUH1"/>
<organism evidence="2 3">
    <name type="scientific">Asbolus verrucosus</name>
    <name type="common">Desert ironclad beetle</name>
    <dbReference type="NCBI Taxonomy" id="1661398"/>
    <lineage>
        <taxon>Eukaryota</taxon>
        <taxon>Metazoa</taxon>
        <taxon>Ecdysozoa</taxon>
        <taxon>Arthropoda</taxon>
        <taxon>Hexapoda</taxon>
        <taxon>Insecta</taxon>
        <taxon>Pterygota</taxon>
        <taxon>Neoptera</taxon>
        <taxon>Endopterygota</taxon>
        <taxon>Coleoptera</taxon>
        <taxon>Polyphaga</taxon>
        <taxon>Cucujiformia</taxon>
        <taxon>Tenebrionidae</taxon>
        <taxon>Pimeliinae</taxon>
        <taxon>Asbolus</taxon>
    </lineage>
</organism>
<evidence type="ECO:0000313" key="2">
    <source>
        <dbReference type="EMBL" id="RZC36464.1"/>
    </source>
</evidence>
<feature type="region of interest" description="Disordered" evidence="1">
    <location>
        <begin position="1"/>
        <end position="26"/>
    </location>
</feature>
<evidence type="ECO:0000313" key="3">
    <source>
        <dbReference type="Proteomes" id="UP000292052"/>
    </source>
</evidence>
<proteinExistence type="predicted"/>
<sequence length="26" mass="3049">MEQQKPTFLYRDSTSSSRNWCLGSNL</sequence>
<protein>
    <submittedName>
        <fullName evidence="2">Uncharacterized protein</fullName>
    </submittedName>
</protein>
<name>A0A482VUH1_ASBVE</name>
<comment type="caution">
    <text evidence="2">The sequence shown here is derived from an EMBL/GenBank/DDBJ whole genome shotgun (WGS) entry which is preliminary data.</text>
</comment>
<accession>A0A482VUH1</accession>
<keyword evidence="3" id="KW-1185">Reference proteome</keyword>
<gene>
    <name evidence="2" type="ORF">BDFB_015075</name>
</gene>
<reference evidence="2 3" key="1">
    <citation type="submission" date="2017-03" db="EMBL/GenBank/DDBJ databases">
        <title>Genome of the blue death feigning beetle - Asbolus verrucosus.</title>
        <authorList>
            <person name="Rider S.D."/>
        </authorList>
    </citation>
    <scope>NUCLEOTIDE SEQUENCE [LARGE SCALE GENOMIC DNA]</scope>
    <source>
        <strain evidence="2">Butters</strain>
        <tissue evidence="2">Head and leg muscle</tissue>
    </source>
</reference>
<evidence type="ECO:0000256" key="1">
    <source>
        <dbReference type="SAM" id="MobiDB-lite"/>
    </source>
</evidence>